<comment type="caution">
    <text evidence="2">The sequence shown here is derived from an EMBL/GenBank/DDBJ whole genome shotgun (WGS) entry which is preliminary data.</text>
</comment>
<evidence type="ECO:0000256" key="1">
    <source>
        <dbReference type="SAM" id="MobiDB-lite"/>
    </source>
</evidence>
<dbReference type="PANTHER" id="PTHR34222">
    <property type="entry name" value="GAG_PRE-INTEGRS DOMAIN-CONTAINING PROTEIN"/>
    <property type="match status" value="1"/>
</dbReference>
<sequence>MVDTQAEATGVTAAMAGATEDARGTHNEKLEQHGANHPGMVLASAPLTVPTVNRAYVMVSRVERQKEVHMEIEQTDNVAMNTRVWYKRDGMVKGGQRKKGYVDKHSQYCDHCERSGHTREICFKLHRTPEWYKSCKTGRKRRQG</sequence>
<feature type="region of interest" description="Disordered" evidence="1">
    <location>
        <begin position="1"/>
        <end position="26"/>
    </location>
</feature>
<dbReference type="AlphaFoldDB" id="A0AAW2WG92"/>
<organism evidence="2">
    <name type="scientific">Sesamum radiatum</name>
    <name type="common">Black benniseed</name>
    <dbReference type="NCBI Taxonomy" id="300843"/>
    <lineage>
        <taxon>Eukaryota</taxon>
        <taxon>Viridiplantae</taxon>
        <taxon>Streptophyta</taxon>
        <taxon>Embryophyta</taxon>
        <taxon>Tracheophyta</taxon>
        <taxon>Spermatophyta</taxon>
        <taxon>Magnoliopsida</taxon>
        <taxon>eudicotyledons</taxon>
        <taxon>Gunneridae</taxon>
        <taxon>Pentapetalae</taxon>
        <taxon>asterids</taxon>
        <taxon>lamiids</taxon>
        <taxon>Lamiales</taxon>
        <taxon>Pedaliaceae</taxon>
        <taxon>Sesamum</taxon>
    </lineage>
</organism>
<dbReference type="PANTHER" id="PTHR34222:SF99">
    <property type="entry name" value="PROTEIN, PUTATIVE-RELATED"/>
    <property type="match status" value="1"/>
</dbReference>
<proteinExistence type="predicted"/>
<accession>A0AAW2WG92</accession>
<feature type="compositionally biased region" description="Low complexity" evidence="1">
    <location>
        <begin position="1"/>
        <end position="19"/>
    </location>
</feature>
<reference evidence="2" key="1">
    <citation type="submission" date="2020-06" db="EMBL/GenBank/DDBJ databases">
        <authorList>
            <person name="Li T."/>
            <person name="Hu X."/>
            <person name="Zhang T."/>
            <person name="Song X."/>
            <person name="Zhang H."/>
            <person name="Dai N."/>
            <person name="Sheng W."/>
            <person name="Hou X."/>
            <person name="Wei L."/>
        </authorList>
    </citation>
    <scope>NUCLEOTIDE SEQUENCE</scope>
    <source>
        <strain evidence="2">G02</strain>
        <tissue evidence="2">Leaf</tissue>
    </source>
</reference>
<evidence type="ECO:0000313" key="2">
    <source>
        <dbReference type="EMBL" id="KAL0440638.1"/>
    </source>
</evidence>
<name>A0AAW2WG92_SESRA</name>
<dbReference type="EMBL" id="JACGWJ010000001">
    <property type="protein sequence ID" value="KAL0440638.1"/>
    <property type="molecule type" value="Genomic_DNA"/>
</dbReference>
<gene>
    <name evidence="2" type="ORF">Sradi_0002700</name>
</gene>
<protein>
    <submittedName>
        <fullName evidence="2">Uncharacterized protein</fullName>
    </submittedName>
</protein>
<reference evidence="2" key="2">
    <citation type="journal article" date="2024" name="Plant">
        <title>Genomic evolution and insights into agronomic trait innovations of Sesamum species.</title>
        <authorList>
            <person name="Miao H."/>
            <person name="Wang L."/>
            <person name="Qu L."/>
            <person name="Liu H."/>
            <person name="Sun Y."/>
            <person name="Le M."/>
            <person name="Wang Q."/>
            <person name="Wei S."/>
            <person name="Zheng Y."/>
            <person name="Lin W."/>
            <person name="Duan Y."/>
            <person name="Cao H."/>
            <person name="Xiong S."/>
            <person name="Wang X."/>
            <person name="Wei L."/>
            <person name="Li C."/>
            <person name="Ma Q."/>
            <person name="Ju M."/>
            <person name="Zhao R."/>
            <person name="Li G."/>
            <person name="Mu C."/>
            <person name="Tian Q."/>
            <person name="Mei H."/>
            <person name="Zhang T."/>
            <person name="Gao T."/>
            <person name="Zhang H."/>
        </authorList>
    </citation>
    <scope>NUCLEOTIDE SEQUENCE</scope>
    <source>
        <strain evidence="2">G02</strain>
    </source>
</reference>